<dbReference type="RefSeq" id="WP_136334841.1">
    <property type="nucleotide sequence ID" value="NZ_SSMC01000001.1"/>
</dbReference>
<dbReference type="SUPFAM" id="SSF48452">
    <property type="entry name" value="TPR-like"/>
    <property type="match status" value="1"/>
</dbReference>
<evidence type="ECO:0000313" key="3">
    <source>
        <dbReference type="Proteomes" id="UP000305939"/>
    </source>
</evidence>
<dbReference type="EMBL" id="SSMC01000001">
    <property type="protein sequence ID" value="THD69350.1"/>
    <property type="molecule type" value="Genomic_DNA"/>
</dbReference>
<dbReference type="Proteomes" id="UP000305939">
    <property type="component" value="Unassembled WGS sequence"/>
</dbReference>
<accession>A0A4S3M381</accession>
<evidence type="ECO:0000313" key="2">
    <source>
        <dbReference type="EMBL" id="THD69350.1"/>
    </source>
</evidence>
<sequence length="849" mass="98506">MKHLLKILFVPVLFLIAISSCSTRKDAFINRKWHAMNARYNAIYNGKNALADGRQDLINNYRDNYWDILPVERMEVRDEVILDGTQLTPNFERAEEKAAKAIQKHGMNIGGSEKNSQIDEAYLLLGKARYYDQRFIPSLEAFNYILNKYRDSDIIGQAMIWREKTHIRLENEELALENLKKLLKYAPNLDDQDYADANAMMGQAYINLKYKDSALQRLKTASLYTRNKEEEGRYLFIIGQLYNELGYLDSANYAFDKVIDLNRRTARIYHVNAKIFKIRNLYDTGYDKEELLKLLTKMEKNRENRPYLGLVYRQIALFHEDQDSLRLAEVYYNKSLRAESQDRILNAKNYRALGQMAFDARDYTLAGSYYDSTLTQMEEKTKEFRLLKRQRDNLQEVITYEAVRKRNDSILNVLGMEPEKRTAYFQNYIDSIQKEEALKRERERTAALEKNKRGSNAFGSRSGNTDAFYFYNEASVSYGKQEFQSVWGNIDLTDNWKYGGQAPLGNTASVISEDLAQGNTANVYDAEFYLAQLPDTPEEIDSIQEERDLAYYQLGILYKERFREYLLAAQRLQDLLSFYPAERLILPAKYNLYQIYLETSSPLAEEMKSDLVTNYPDSRYTRFILDPEGFAADEADDPESNYTNLYRLYENQRYEQVIAAATQYSRQYNGEAIAAKFDLLKAQALGRLEGVESLKKALTDISLNHPSKPEGIRAEQLLETSIPALEALSLEDNDESADHWKVVYPFKKTDTAALETLIKKVERSLAEVEVRGYTYSVDVYNRDLVFLVIHNAGSRLRAEGYAELLAINKEYLVDRENFVISRDAYKVIQIKKNLEAYLLLSEQPSPNLN</sequence>
<feature type="repeat" description="TPR" evidence="1">
    <location>
        <begin position="232"/>
        <end position="265"/>
    </location>
</feature>
<dbReference type="PROSITE" id="PS50005">
    <property type="entry name" value="TPR"/>
    <property type="match status" value="1"/>
</dbReference>
<dbReference type="Gene3D" id="1.25.40.10">
    <property type="entry name" value="Tetratricopeptide repeat domain"/>
    <property type="match status" value="3"/>
</dbReference>
<dbReference type="InterPro" id="IPR019734">
    <property type="entry name" value="TPR_rpt"/>
</dbReference>
<reference evidence="2 3" key="1">
    <citation type="submission" date="2019-04" db="EMBL/GenBank/DDBJ databases">
        <title>Draft genome sequence of Robertkochia marina CC-AMO-30D.</title>
        <authorList>
            <person name="Hameed A."/>
            <person name="Lin S.-Y."/>
            <person name="Shahina M."/>
            <person name="Lai W.-A."/>
            <person name="Young C.-C."/>
        </authorList>
    </citation>
    <scope>NUCLEOTIDE SEQUENCE [LARGE SCALE GENOMIC DNA]</scope>
    <source>
        <strain evidence="2 3">CC-AMO-30D</strain>
    </source>
</reference>
<evidence type="ECO:0008006" key="4">
    <source>
        <dbReference type="Google" id="ProtNLM"/>
    </source>
</evidence>
<protein>
    <recommendedName>
        <fullName evidence="4">Tetratricopeptide repeat protein</fullName>
    </recommendedName>
</protein>
<name>A0A4S3M381_9FLAO</name>
<dbReference type="PROSITE" id="PS51257">
    <property type="entry name" value="PROKAR_LIPOPROTEIN"/>
    <property type="match status" value="1"/>
</dbReference>
<proteinExistence type="predicted"/>
<organism evidence="2 3">
    <name type="scientific">Robertkochia marina</name>
    <dbReference type="NCBI Taxonomy" id="1227945"/>
    <lineage>
        <taxon>Bacteria</taxon>
        <taxon>Pseudomonadati</taxon>
        <taxon>Bacteroidota</taxon>
        <taxon>Flavobacteriia</taxon>
        <taxon>Flavobacteriales</taxon>
        <taxon>Flavobacteriaceae</taxon>
        <taxon>Robertkochia</taxon>
    </lineage>
</organism>
<keyword evidence="3" id="KW-1185">Reference proteome</keyword>
<comment type="caution">
    <text evidence="2">The sequence shown here is derived from an EMBL/GenBank/DDBJ whole genome shotgun (WGS) entry which is preliminary data.</text>
</comment>
<evidence type="ECO:0000256" key="1">
    <source>
        <dbReference type="PROSITE-ProRule" id="PRU00339"/>
    </source>
</evidence>
<dbReference type="InterPro" id="IPR011990">
    <property type="entry name" value="TPR-like_helical_dom_sf"/>
</dbReference>
<dbReference type="AlphaFoldDB" id="A0A4S3M381"/>
<keyword evidence="1" id="KW-0802">TPR repeat</keyword>
<dbReference type="OrthoDB" id="1522549at2"/>
<gene>
    <name evidence="2" type="ORF">E7Z59_03220</name>
</gene>